<proteinExistence type="predicted"/>
<organism evidence="1">
    <name type="scientific">Mycobacterium triplex</name>
    <dbReference type="NCBI Taxonomy" id="47839"/>
    <lineage>
        <taxon>Bacteria</taxon>
        <taxon>Bacillati</taxon>
        <taxon>Actinomycetota</taxon>
        <taxon>Actinomycetes</taxon>
        <taxon>Mycobacteriales</taxon>
        <taxon>Mycobacteriaceae</taxon>
        <taxon>Mycobacterium</taxon>
        <taxon>Mycobacterium simiae complex</taxon>
    </lineage>
</organism>
<name>A0A024K0H5_9MYCO</name>
<reference evidence="2 3" key="3">
    <citation type="submission" date="2016-01" db="EMBL/GenBank/DDBJ databases">
        <title>The new phylogeny of the genus Mycobacterium.</title>
        <authorList>
            <person name="Tarcisio F."/>
            <person name="Conor M."/>
            <person name="Antonella G."/>
            <person name="Elisabetta G."/>
            <person name="Giulia F.S."/>
            <person name="Sara T."/>
            <person name="Anna F."/>
            <person name="Clotilde B."/>
            <person name="Roberto B."/>
            <person name="Veronica D.S."/>
            <person name="Fabio R."/>
            <person name="Monica P."/>
            <person name="Olivier J."/>
            <person name="Enrico T."/>
            <person name="Nicola S."/>
        </authorList>
    </citation>
    <scope>NUCLEOTIDE SEQUENCE [LARGE SCALE GENOMIC DNA]</scope>
    <source>
        <strain evidence="2 3">DSM 44626</strain>
    </source>
</reference>
<reference evidence="1" key="2">
    <citation type="submission" date="2014-04" db="EMBL/GenBank/DDBJ databases">
        <authorList>
            <person name="Urmite Genomes U."/>
        </authorList>
    </citation>
    <scope>NUCLEOTIDE SEQUENCE</scope>
    <source>
        <strain evidence="1">DSM 44626</strain>
    </source>
</reference>
<dbReference type="STRING" id="47839.BN973_03374"/>
<dbReference type="EMBL" id="HG964446">
    <property type="protein sequence ID" value="CDO89003.1"/>
    <property type="molecule type" value="Genomic_DNA"/>
</dbReference>
<gene>
    <name evidence="2" type="ORF">AWC29_21705</name>
    <name evidence="1" type="ORF">BN973_03374</name>
</gene>
<dbReference type="EMBL" id="LQPY01000029">
    <property type="protein sequence ID" value="ORX01819.1"/>
    <property type="molecule type" value="Genomic_DNA"/>
</dbReference>
<dbReference type="Proteomes" id="UP000193710">
    <property type="component" value="Unassembled WGS sequence"/>
</dbReference>
<reference evidence="1" key="1">
    <citation type="journal article" date="2014" name="Genome Announc.">
        <title>Draft Genome Sequence of Mycobacterium triplex DSM 44626.</title>
        <authorList>
            <person name="Sassi M."/>
            <person name="Croce O."/>
            <person name="Robert C."/>
            <person name="Raoult D."/>
            <person name="Drancourt M."/>
        </authorList>
    </citation>
    <scope>NUCLEOTIDE SEQUENCE [LARGE SCALE GENOMIC DNA]</scope>
    <source>
        <strain evidence="1">DSM 44626</strain>
    </source>
</reference>
<evidence type="ECO:0000313" key="1">
    <source>
        <dbReference type="EMBL" id="CDO89003.1"/>
    </source>
</evidence>
<dbReference type="AlphaFoldDB" id="A0A024K0H5"/>
<evidence type="ECO:0000313" key="3">
    <source>
        <dbReference type="Proteomes" id="UP000193710"/>
    </source>
</evidence>
<protein>
    <submittedName>
        <fullName evidence="1">Uncharacterized protein</fullName>
    </submittedName>
</protein>
<keyword evidence="3" id="KW-1185">Reference proteome</keyword>
<dbReference type="Proteomes" id="UP000028880">
    <property type="component" value="Unassembled WGS sequence"/>
</dbReference>
<dbReference type="HOGENOM" id="CLU_2155590_0_0_11"/>
<evidence type="ECO:0000313" key="2">
    <source>
        <dbReference type="EMBL" id="ORX01819.1"/>
    </source>
</evidence>
<sequence length="111" mass="12381">MPVRWQVDGNWTIAANSVQYWNWNFFTDPGPSGGPNQGPIVFRAIPKGRSQGGNNTARNVLVTYDFAMCRGGPGDDHAPEVFYEFKIRNDSSVAVPFVLQFIKFSDLPLNT</sequence>
<accession>A0A024K0H5</accession>